<keyword evidence="11 13" id="KW-0406">Ion transport</keyword>
<keyword evidence="5" id="KW-0997">Cell inner membrane</keyword>
<dbReference type="InterPro" id="IPR053951">
    <property type="entry name" value="K_trans_N"/>
</dbReference>
<dbReference type="InterPro" id="IPR053952">
    <property type="entry name" value="K_trans_C"/>
</dbReference>
<proteinExistence type="inferred from homology"/>
<evidence type="ECO:0000256" key="1">
    <source>
        <dbReference type="ARBA" id="ARBA00004141"/>
    </source>
</evidence>
<evidence type="ECO:0000256" key="10">
    <source>
        <dbReference type="ARBA" id="ARBA00022989"/>
    </source>
</evidence>
<organism evidence="17 18">
    <name type="scientific">Reyranella humidisoli</name>
    <dbReference type="NCBI Taxonomy" id="2849149"/>
    <lineage>
        <taxon>Bacteria</taxon>
        <taxon>Pseudomonadati</taxon>
        <taxon>Pseudomonadota</taxon>
        <taxon>Alphaproteobacteria</taxon>
        <taxon>Hyphomicrobiales</taxon>
        <taxon>Reyranellaceae</taxon>
        <taxon>Reyranella</taxon>
    </lineage>
</organism>
<evidence type="ECO:0000313" key="17">
    <source>
        <dbReference type="EMBL" id="MBU8874208.1"/>
    </source>
</evidence>
<keyword evidence="6 13" id="KW-0633">Potassium transport</keyword>
<dbReference type="EMBL" id="JAHOPB010000001">
    <property type="protein sequence ID" value="MBU8874208.1"/>
    <property type="molecule type" value="Genomic_DNA"/>
</dbReference>
<feature type="domain" description="K+ potassium transporter C-terminal" evidence="16">
    <location>
        <begin position="494"/>
        <end position="641"/>
    </location>
</feature>
<comment type="caution">
    <text evidence="17">The sequence shown here is derived from an EMBL/GenBank/DDBJ whole genome shotgun (WGS) entry which is preliminary data.</text>
</comment>
<evidence type="ECO:0000256" key="11">
    <source>
        <dbReference type="ARBA" id="ARBA00023065"/>
    </source>
</evidence>
<feature type="transmembrane region" description="Helical" evidence="13">
    <location>
        <begin position="364"/>
        <end position="383"/>
    </location>
</feature>
<comment type="similarity">
    <text evidence="2 13">Belongs to the HAK/KUP transporter (TC 2.A.72) family.</text>
</comment>
<keyword evidence="8 13" id="KW-0769">Symport</keyword>
<feature type="transmembrane region" description="Helical" evidence="13">
    <location>
        <begin position="443"/>
        <end position="460"/>
    </location>
</feature>
<evidence type="ECO:0000259" key="15">
    <source>
        <dbReference type="Pfam" id="PF02705"/>
    </source>
</evidence>
<feature type="transmembrane region" description="Helical" evidence="13">
    <location>
        <begin position="416"/>
        <end position="437"/>
    </location>
</feature>
<evidence type="ECO:0000259" key="16">
    <source>
        <dbReference type="Pfam" id="PF22776"/>
    </source>
</evidence>
<feature type="transmembrane region" description="Helical" evidence="13">
    <location>
        <begin position="121"/>
        <end position="146"/>
    </location>
</feature>
<evidence type="ECO:0000256" key="4">
    <source>
        <dbReference type="ARBA" id="ARBA00022475"/>
    </source>
</evidence>
<feature type="transmembrane region" description="Helical" evidence="13">
    <location>
        <begin position="158"/>
        <end position="177"/>
    </location>
</feature>
<dbReference type="InterPro" id="IPR003855">
    <property type="entry name" value="K+_transporter"/>
</dbReference>
<feature type="compositionally biased region" description="Polar residues" evidence="14">
    <location>
        <begin position="1"/>
        <end position="18"/>
    </location>
</feature>
<dbReference type="PANTHER" id="PTHR30540:SF79">
    <property type="entry name" value="LOW AFFINITY POTASSIUM TRANSPORT SYSTEM PROTEIN KUP"/>
    <property type="match status" value="1"/>
</dbReference>
<evidence type="ECO:0000256" key="3">
    <source>
        <dbReference type="ARBA" id="ARBA00022448"/>
    </source>
</evidence>
<evidence type="ECO:0000256" key="6">
    <source>
        <dbReference type="ARBA" id="ARBA00022538"/>
    </source>
</evidence>
<comment type="subcellular location">
    <subcellularLocation>
        <location evidence="13">Cell membrane</location>
        <topology evidence="13">Multi-pass membrane protein</topology>
    </subcellularLocation>
    <subcellularLocation>
        <location evidence="1">Membrane</location>
        <topology evidence="1">Multi-pass membrane protein</topology>
    </subcellularLocation>
</comment>
<feature type="transmembrane region" description="Helical" evidence="13">
    <location>
        <begin position="27"/>
        <end position="47"/>
    </location>
</feature>
<feature type="region of interest" description="Disordered" evidence="14">
    <location>
        <begin position="1"/>
        <end position="23"/>
    </location>
</feature>
<dbReference type="Pfam" id="PF22776">
    <property type="entry name" value="K_trans_C"/>
    <property type="match status" value="1"/>
</dbReference>
<feature type="transmembrane region" description="Helical" evidence="13">
    <location>
        <begin position="234"/>
        <end position="253"/>
    </location>
</feature>
<evidence type="ECO:0000256" key="9">
    <source>
        <dbReference type="ARBA" id="ARBA00022958"/>
    </source>
</evidence>
<keyword evidence="9 13" id="KW-0630">Potassium</keyword>
<protein>
    <recommendedName>
        <fullName evidence="13">Probable potassium transport system protein Kup</fullName>
    </recommendedName>
</protein>
<dbReference type="Pfam" id="PF02705">
    <property type="entry name" value="K_trans"/>
    <property type="match status" value="1"/>
</dbReference>
<evidence type="ECO:0000256" key="12">
    <source>
        <dbReference type="ARBA" id="ARBA00023136"/>
    </source>
</evidence>
<evidence type="ECO:0000256" key="2">
    <source>
        <dbReference type="ARBA" id="ARBA00007019"/>
    </source>
</evidence>
<feature type="domain" description="K+ potassium transporter integral membrane" evidence="15">
    <location>
        <begin position="30"/>
        <end position="483"/>
    </location>
</feature>
<name>A0ABS6IHZ4_9HYPH</name>
<feature type="transmembrane region" description="Helical" evidence="13">
    <location>
        <begin position="305"/>
        <end position="331"/>
    </location>
</feature>
<keyword evidence="12 13" id="KW-0472">Membrane</keyword>
<dbReference type="InterPro" id="IPR023051">
    <property type="entry name" value="Kup"/>
</dbReference>
<dbReference type="Proteomes" id="UP000727907">
    <property type="component" value="Unassembled WGS sequence"/>
</dbReference>
<keyword evidence="4 13" id="KW-1003">Cell membrane</keyword>
<keyword evidence="7 13" id="KW-0812">Transmembrane</keyword>
<accession>A0ABS6IHZ4</accession>
<gene>
    <name evidence="13" type="primary">kup</name>
    <name evidence="17" type="ORF">KQ910_10570</name>
</gene>
<comment type="catalytic activity">
    <reaction evidence="13">
        <text>K(+)(in) + H(+)(in) = K(+)(out) + H(+)(out)</text>
        <dbReference type="Rhea" id="RHEA:28490"/>
        <dbReference type="ChEBI" id="CHEBI:15378"/>
        <dbReference type="ChEBI" id="CHEBI:29103"/>
    </reaction>
</comment>
<feature type="transmembrane region" description="Helical" evidence="13">
    <location>
        <begin position="265"/>
        <end position="285"/>
    </location>
</feature>
<evidence type="ECO:0000256" key="13">
    <source>
        <dbReference type="HAMAP-Rule" id="MF_01522"/>
    </source>
</evidence>
<keyword evidence="3 13" id="KW-0813">Transport</keyword>
<dbReference type="PANTHER" id="PTHR30540">
    <property type="entry name" value="OSMOTIC STRESS POTASSIUM TRANSPORTER"/>
    <property type="match status" value="1"/>
</dbReference>
<keyword evidence="18" id="KW-1185">Reference proteome</keyword>
<evidence type="ECO:0000256" key="14">
    <source>
        <dbReference type="SAM" id="MobiDB-lite"/>
    </source>
</evidence>
<feature type="transmembrane region" description="Helical" evidence="13">
    <location>
        <begin position="67"/>
        <end position="87"/>
    </location>
</feature>
<reference evidence="17 18" key="1">
    <citation type="submission" date="2021-06" db="EMBL/GenBank/DDBJ databases">
        <authorList>
            <person name="Lee D.H."/>
        </authorList>
    </citation>
    <scope>NUCLEOTIDE SEQUENCE [LARGE SCALE GENOMIC DNA]</scope>
    <source>
        <strain evidence="17 18">MMS21-HV4-11</strain>
    </source>
</reference>
<evidence type="ECO:0000256" key="5">
    <source>
        <dbReference type="ARBA" id="ARBA00022519"/>
    </source>
</evidence>
<evidence type="ECO:0000256" key="7">
    <source>
        <dbReference type="ARBA" id="ARBA00022692"/>
    </source>
</evidence>
<keyword evidence="10 13" id="KW-1133">Transmembrane helix</keyword>
<feature type="transmembrane region" description="Helical" evidence="13">
    <location>
        <begin position="189"/>
        <end position="209"/>
    </location>
</feature>
<sequence>MAPAETSQSSSREPATSTPHAPHPAGAALVVGALGVVFGDIGTSPLYALRETFLHGSGMAPTPEHVLGVLSMLFWAVTLTVTIKYVVLIMRADNKGEGGVLALATLATRGLSGKARKTRRAILVLAVIGLALFYGDAMITPAVSVMSAVEGLSAAEPALTPFVLPLSLIILIGLFVLQARGTADVGRLFGPVMLVWFVVLGVLGAWQIAKNPSVLEAINPIHAYYLVTDQGFGIFWAFGSIVLAVTGAEALYADMGHFGRKPIRIGWVGLVMPGLLLNYFGQGALIIANPEVVRQVFFELVPKDYIIVLVILSTLAAVIASQAVITGVFSLTRQAIQLGYLPRMEIHHTSDTAIGQIYIPRVNWLLMSCVVALVVGFGSSGALAGAYGLAVTGAMLVDAALAMAVAILVWRWSWPLAAAVFGFLAIPDLAFFIANALKIPDGGWLPMIVAALIYFTIMTWRRGRRLVATELSEGSLPLKQFLERMERAPDRVAGTAVFLTADAGHTPAAFLHNLKHNKVLHERIIILQVDTMDVPVVSEANRVEVERLGKGFHTVIAHYGFTEQPDIPEALRACRPHGIAYDEMETSFFLGRETLVPSQHSRLGRWRRDWFISLSHSASATKTFFRIPPNRAIELGNQIQI</sequence>
<dbReference type="RefSeq" id="WP_216959339.1">
    <property type="nucleotide sequence ID" value="NZ_JAHOPB010000001.1"/>
</dbReference>
<feature type="transmembrane region" description="Helical" evidence="13">
    <location>
        <begin position="389"/>
        <end position="409"/>
    </location>
</feature>
<evidence type="ECO:0000313" key="18">
    <source>
        <dbReference type="Proteomes" id="UP000727907"/>
    </source>
</evidence>
<dbReference type="HAMAP" id="MF_01522">
    <property type="entry name" value="Kup"/>
    <property type="match status" value="1"/>
</dbReference>
<comment type="function">
    <text evidence="13">Transport of potassium into the cell. Likely operates as a K(+):H(+) symporter.</text>
</comment>
<evidence type="ECO:0000256" key="8">
    <source>
        <dbReference type="ARBA" id="ARBA00022847"/>
    </source>
</evidence>